<proteinExistence type="inferred from homology"/>
<dbReference type="Pfam" id="PF00582">
    <property type="entry name" value="Usp"/>
    <property type="match status" value="2"/>
</dbReference>
<dbReference type="InterPro" id="IPR006016">
    <property type="entry name" value="UspA"/>
</dbReference>
<feature type="domain" description="UspA" evidence="2">
    <location>
        <begin position="156"/>
        <end position="275"/>
    </location>
</feature>
<feature type="domain" description="UspA" evidence="2">
    <location>
        <begin position="1"/>
        <end position="147"/>
    </location>
</feature>
<dbReference type="InterPro" id="IPR014729">
    <property type="entry name" value="Rossmann-like_a/b/a_fold"/>
</dbReference>
<gene>
    <name evidence="3" type="ORF">HZF10_15585</name>
</gene>
<dbReference type="Proteomes" id="UP000535020">
    <property type="component" value="Unassembled WGS sequence"/>
</dbReference>
<dbReference type="InterPro" id="IPR006015">
    <property type="entry name" value="Universal_stress_UspA"/>
</dbReference>
<dbReference type="Gene3D" id="3.40.50.620">
    <property type="entry name" value="HUPs"/>
    <property type="match status" value="2"/>
</dbReference>
<evidence type="ECO:0000256" key="1">
    <source>
        <dbReference type="ARBA" id="ARBA00008791"/>
    </source>
</evidence>
<dbReference type="SUPFAM" id="SSF52402">
    <property type="entry name" value="Adenine nucleotide alpha hydrolases-like"/>
    <property type="match status" value="2"/>
</dbReference>
<dbReference type="PANTHER" id="PTHR46268">
    <property type="entry name" value="STRESS RESPONSE PROTEIN NHAX"/>
    <property type="match status" value="1"/>
</dbReference>
<comment type="similarity">
    <text evidence="1">Belongs to the universal stress protein A family.</text>
</comment>
<evidence type="ECO:0000313" key="4">
    <source>
        <dbReference type="Proteomes" id="UP000535020"/>
    </source>
</evidence>
<evidence type="ECO:0000259" key="2">
    <source>
        <dbReference type="Pfam" id="PF00582"/>
    </source>
</evidence>
<comment type="caution">
    <text evidence="3">The sequence shown here is derived from an EMBL/GenBank/DDBJ whole genome shotgun (WGS) entry which is preliminary data.</text>
</comment>
<dbReference type="PRINTS" id="PR01438">
    <property type="entry name" value="UNVRSLSTRESS"/>
</dbReference>
<reference evidence="3 4" key="1">
    <citation type="submission" date="2020-07" db="EMBL/GenBank/DDBJ databases">
        <authorList>
            <person name="Sun Q."/>
        </authorList>
    </citation>
    <scope>NUCLEOTIDE SEQUENCE [LARGE SCALE GENOMIC DNA]</scope>
    <source>
        <strain evidence="3 4">MAH-1</strain>
    </source>
</reference>
<keyword evidence="4" id="KW-1185">Reference proteome</keyword>
<organism evidence="3 4">
    <name type="scientific">Flavobacterium agri</name>
    <dbReference type="NCBI Taxonomy" id="2743471"/>
    <lineage>
        <taxon>Bacteria</taxon>
        <taxon>Pseudomonadati</taxon>
        <taxon>Bacteroidota</taxon>
        <taxon>Flavobacteriia</taxon>
        <taxon>Flavobacteriales</taxon>
        <taxon>Flavobacteriaceae</taxon>
        <taxon>Flavobacterium</taxon>
    </lineage>
</organism>
<dbReference type="AlphaFoldDB" id="A0A7Y8Y4L8"/>
<protein>
    <submittedName>
        <fullName evidence="3">Universal stress protein</fullName>
    </submittedName>
</protein>
<dbReference type="RefSeq" id="WP_176007153.1">
    <property type="nucleotide sequence ID" value="NZ_JABWMI010000018.1"/>
</dbReference>
<dbReference type="CDD" id="cd00293">
    <property type="entry name" value="USP-like"/>
    <property type="match status" value="1"/>
</dbReference>
<name>A0A7Y8Y4L8_9FLAO</name>
<evidence type="ECO:0000313" key="3">
    <source>
        <dbReference type="EMBL" id="NYA72351.1"/>
    </source>
</evidence>
<dbReference type="EMBL" id="JACBJI010000007">
    <property type="protein sequence ID" value="NYA72351.1"/>
    <property type="molecule type" value="Genomic_DNA"/>
</dbReference>
<accession>A0A7Y8Y4L8</accession>
<dbReference type="PANTHER" id="PTHR46268:SF6">
    <property type="entry name" value="UNIVERSAL STRESS PROTEIN UP12"/>
    <property type="match status" value="1"/>
</dbReference>
<sequence length="276" mass="31205">MKKILFPTDFSEAANNAFVYALHLAKHLDARIVTLHVYEMPVVDYIDVPAYLMEVYDTVELANFENYKSQIPILRNIASQNQCDEVQIDSVLLDGDLVNSILQLVKTDNIDFVVMGTKGATGATETFLGTSTADVMTRTDALVLAVPEKSRFMQIKKIAFTTRFREKDLPALKKLLPLAKAFGAQIDCLYIKTPSTDVKDVVVADWELLMKNENVRFHIVENQDVEHSILDFIDNQDIDLLALLNHKRGFFEGLFHKSMTKKLAFHCSVPILAIHD</sequence>